<evidence type="ECO:0000313" key="2">
    <source>
        <dbReference type="Proteomes" id="UP000448575"/>
    </source>
</evidence>
<dbReference type="InterPro" id="IPR011042">
    <property type="entry name" value="6-blade_b-propeller_TolB-like"/>
</dbReference>
<dbReference type="Gene3D" id="2.120.10.30">
    <property type="entry name" value="TolB, C-terminal domain"/>
    <property type="match status" value="1"/>
</dbReference>
<proteinExistence type="predicted"/>
<accession>A0A6N9HL90</accession>
<organism evidence="1 2">
    <name type="scientific">Pseudoduganella guangdongensis</name>
    <dbReference type="NCBI Taxonomy" id="2692179"/>
    <lineage>
        <taxon>Bacteria</taxon>
        <taxon>Pseudomonadati</taxon>
        <taxon>Pseudomonadota</taxon>
        <taxon>Betaproteobacteria</taxon>
        <taxon>Burkholderiales</taxon>
        <taxon>Oxalobacteraceae</taxon>
        <taxon>Telluria group</taxon>
        <taxon>Pseudoduganella</taxon>
    </lineage>
</organism>
<dbReference type="SUPFAM" id="SSF82171">
    <property type="entry name" value="DPP6 N-terminal domain-like"/>
    <property type="match status" value="1"/>
</dbReference>
<protein>
    <recommendedName>
        <fullName evidence="3">WD40 repeat domain-containing protein</fullName>
    </recommendedName>
</protein>
<name>A0A6N9HL90_9BURK</name>
<evidence type="ECO:0000313" key="1">
    <source>
        <dbReference type="EMBL" id="MYN04418.1"/>
    </source>
</evidence>
<comment type="caution">
    <text evidence="1">The sequence shown here is derived from an EMBL/GenBank/DDBJ whole genome shotgun (WGS) entry which is preliminary data.</text>
</comment>
<dbReference type="AlphaFoldDB" id="A0A6N9HL90"/>
<dbReference type="Proteomes" id="UP000448575">
    <property type="component" value="Unassembled WGS sequence"/>
</dbReference>
<keyword evidence="2" id="KW-1185">Reference proteome</keyword>
<reference evidence="1 2" key="1">
    <citation type="submission" date="2019-12" db="EMBL/GenBank/DDBJ databases">
        <title>Novel species isolated from a subtropical stream in China.</title>
        <authorList>
            <person name="Lu H."/>
        </authorList>
    </citation>
    <scope>NUCLEOTIDE SEQUENCE [LARGE SCALE GENOMIC DNA]</scope>
    <source>
        <strain evidence="1 2">DS3</strain>
    </source>
</reference>
<sequence>MHVLIVLGIVVLLVLVFYKATNQYVQPAGAAAAAPAMGGNAPPLQVGWVSNGKLFVQGGYGAVQEISSPYAQQAIDRAERSREKNAWKKDTAFGVAAQGNYRDFERDADPILISSARFTGDGKLLYFQADHGMGGLFSYDLASGHEERLLHRQQLRLQDMALSPSGQTIYCTMESRGGTSHIASMSAGGDGLRELTGGDTIDAAPTAVPGADGVVIYQSAGIGRDQQGGWAGIGHVTLQELNTATGRITPVLEDPRYDFLAPRVAADGALFFIRRPYEPPQYNAGNVVLDTLLFPFRLLRAVFHYLNFFSLMYSRKPLSGAGGMPMQADLKNIVLQGRRIDAERALRREASIGGVPSLVPSTWQLVRRTRSGSESVVASNVSSFDITQNGTIVYSNGRGMFALDAQGRSSLVSQGDLVGAVLVQDRAAA</sequence>
<evidence type="ECO:0008006" key="3">
    <source>
        <dbReference type="Google" id="ProtNLM"/>
    </source>
</evidence>
<dbReference type="RefSeq" id="WP_161027374.1">
    <property type="nucleotide sequence ID" value="NZ_WWCJ01000016.1"/>
</dbReference>
<gene>
    <name evidence="1" type="ORF">GTP41_20210</name>
</gene>
<dbReference type="EMBL" id="WWCJ01000016">
    <property type="protein sequence ID" value="MYN04418.1"/>
    <property type="molecule type" value="Genomic_DNA"/>
</dbReference>